<name>X0UKB6_9ZZZZ</name>
<dbReference type="EMBL" id="BARS01025112">
    <property type="protein sequence ID" value="GAG00803.1"/>
    <property type="molecule type" value="Genomic_DNA"/>
</dbReference>
<dbReference type="AlphaFoldDB" id="X0UKB6"/>
<evidence type="ECO:0000313" key="1">
    <source>
        <dbReference type="EMBL" id="GAG00803.1"/>
    </source>
</evidence>
<feature type="non-terminal residue" evidence="1">
    <location>
        <position position="1"/>
    </location>
</feature>
<sequence length="86" mass="9876">IVLKGSTITSRQYPFSLSPEKFRHHIRNPEIIDPLSSYYRRGQLSGSGTIYIYLERGPRGSSEDSRERVSNVLSIYATFDPKRVLD</sequence>
<reference evidence="1" key="1">
    <citation type="journal article" date="2014" name="Front. Microbiol.">
        <title>High frequency of phylogenetically diverse reductive dehalogenase-homologous genes in deep subseafloor sedimentary metagenomes.</title>
        <authorList>
            <person name="Kawai M."/>
            <person name="Futagami T."/>
            <person name="Toyoda A."/>
            <person name="Takaki Y."/>
            <person name="Nishi S."/>
            <person name="Hori S."/>
            <person name="Arai W."/>
            <person name="Tsubouchi T."/>
            <person name="Morono Y."/>
            <person name="Uchiyama I."/>
            <person name="Ito T."/>
            <person name="Fujiyama A."/>
            <person name="Inagaki F."/>
            <person name="Takami H."/>
        </authorList>
    </citation>
    <scope>NUCLEOTIDE SEQUENCE</scope>
    <source>
        <strain evidence="1">Expedition CK06-06</strain>
    </source>
</reference>
<protein>
    <submittedName>
        <fullName evidence="1">Uncharacterized protein</fullName>
    </submittedName>
</protein>
<accession>X0UKB6</accession>
<organism evidence="1">
    <name type="scientific">marine sediment metagenome</name>
    <dbReference type="NCBI Taxonomy" id="412755"/>
    <lineage>
        <taxon>unclassified sequences</taxon>
        <taxon>metagenomes</taxon>
        <taxon>ecological metagenomes</taxon>
    </lineage>
</organism>
<gene>
    <name evidence="1" type="ORF">S01H1_39740</name>
</gene>
<comment type="caution">
    <text evidence="1">The sequence shown here is derived from an EMBL/GenBank/DDBJ whole genome shotgun (WGS) entry which is preliminary data.</text>
</comment>
<proteinExistence type="predicted"/>